<dbReference type="InterPro" id="IPR000801">
    <property type="entry name" value="Esterase-like"/>
</dbReference>
<dbReference type="EMBL" id="WPIK01000003">
    <property type="protein sequence ID" value="MVN20661.1"/>
    <property type="molecule type" value="Genomic_DNA"/>
</dbReference>
<keyword evidence="2" id="KW-1185">Reference proteome</keyword>
<dbReference type="Gene3D" id="3.40.50.1820">
    <property type="entry name" value="alpha/beta hydrolase"/>
    <property type="match status" value="1"/>
</dbReference>
<dbReference type="InterPro" id="IPR029058">
    <property type="entry name" value="AB_hydrolase_fold"/>
</dbReference>
<dbReference type="GO" id="GO:0016787">
    <property type="term" value="F:hydrolase activity"/>
    <property type="evidence" value="ECO:0007669"/>
    <property type="project" value="UniProtKB-KW"/>
</dbReference>
<evidence type="ECO:0000313" key="2">
    <source>
        <dbReference type="Proteomes" id="UP000462014"/>
    </source>
</evidence>
<comment type="caution">
    <text evidence="1">The sequence shown here is derived from an EMBL/GenBank/DDBJ whole genome shotgun (WGS) entry which is preliminary data.</text>
</comment>
<evidence type="ECO:0000313" key="1">
    <source>
        <dbReference type="EMBL" id="MVN20661.1"/>
    </source>
</evidence>
<sequence>MELNRSELQQDGHTASENVYIISDEYPIPRLATTRRIWIYLPPDYHAETKSYPVLYMHDGQNLFDNHSASFGEWGVDEYLDSVGKPEIIVVGIDHGNNERLLEYNPYDSEHGVGKGNAYVDFLVYNLKPYIDSNFRTQKGASCTSIAGSSMGGLISMYAAVKYPDVFGNAGVFSPAFWMAPAIFSFAEEKELPGSSGFYFICGDLESGQMVPDMEKMASIIAQKNLKQGSLKVEVIVGGRHEEKLWQESFPKFYQWLMATC</sequence>
<accession>A0A7K1STN3</accession>
<dbReference type="PANTHER" id="PTHR48098:SF6">
    <property type="entry name" value="FERRI-BACILLIBACTIN ESTERASE BESA"/>
    <property type="match status" value="1"/>
</dbReference>
<dbReference type="Proteomes" id="UP000462014">
    <property type="component" value="Unassembled WGS sequence"/>
</dbReference>
<protein>
    <submittedName>
        <fullName evidence="1">Alpha/beta hydrolase</fullName>
    </submittedName>
</protein>
<dbReference type="PANTHER" id="PTHR48098">
    <property type="entry name" value="ENTEROCHELIN ESTERASE-RELATED"/>
    <property type="match status" value="1"/>
</dbReference>
<organism evidence="1 2">
    <name type="scientific">Mucilaginibacter arboris</name>
    <dbReference type="NCBI Taxonomy" id="2682090"/>
    <lineage>
        <taxon>Bacteria</taxon>
        <taxon>Pseudomonadati</taxon>
        <taxon>Bacteroidota</taxon>
        <taxon>Sphingobacteriia</taxon>
        <taxon>Sphingobacteriales</taxon>
        <taxon>Sphingobacteriaceae</taxon>
        <taxon>Mucilaginibacter</taxon>
    </lineage>
</organism>
<dbReference type="InterPro" id="IPR050583">
    <property type="entry name" value="Mycobacterial_A85_antigen"/>
</dbReference>
<dbReference type="SUPFAM" id="SSF53474">
    <property type="entry name" value="alpha/beta-Hydrolases"/>
    <property type="match status" value="1"/>
</dbReference>
<dbReference type="AlphaFoldDB" id="A0A7K1STN3"/>
<name>A0A7K1STN3_9SPHI</name>
<keyword evidence="1" id="KW-0378">Hydrolase</keyword>
<proteinExistence type="predicted"/>
<gene>
    <name evidence="1" type="ORF">GO621_03820</name>
</gene>
<dbReference type="Pfam" id="PF00756">
    <property type="entry name" value="Esterase"/>
    <property type="match status" value="1"/>
</dbReference>
<reference evidence="1 2" key="1">
    <citation type="submission" date="2019-12" db="EMBL/GenBank/DDBJ databases">
        <title>Mucilaginibacter sp. HMF7410 genome sequencing and assembly.</title>
        <authorList>
            <person name="Kang H."/>
            <person name="Cha I."/>
            <person name="Kim H."/>
            <person name="Joh K."/>
        </authorList>
    </citation>
    <scope>NUCLEOTIDE SEQUENCE [LARGE SCALE GENOMIC DNA]</scope>
    <source>
        <strain evidence="1 2">HMF7410</strain>
    </source>
</reference>